<reference evidence="1 2" key="1">
    <citation type="submission" date="2020-08" db="EMBL/GenBank/DDBJ databases">
        <authorList>
            <person name="Seo M.-J."/>
        </authorList>
    </citation>
    <scope>NUCLEOTIDE SEQUENCE [LARGE SCALE GENOMIC DNA]</scope>
    <source>
        <strain evidence="1 2">KIGAM211</strain>
    </source>
</reference>
<dbReference type="InterPro" id="IPR019587">
    <property type="entry name" value="Polyketide_cyclase/dehydratase"/>
</dbReference>
<dbReference type="EMBL" id="JACKXE010000001">
    <property type="protein sequence ID" value="MBB6628138.1"/>
    <property type="molecule type" value="Genomic_DNA"/>
</dbReference>
<dbReference type="Gene3D" id="3.30.530.20">
    <property type="match status" value="1"/>
</dbReference>
<sequence length="146" mass="16382">MSSSRVTASRTIAAPADRIFAILADPRQHPLIDGSGSVRASISGPDRLRLDSRFGMDMRLGAPYKIRNRVVEFEEGRLIAWRHVGLHRWRYELAPQEEGSTLVTETWDLSAYPPPGRWVLNALYRARTQRAVEATLVKLEAAATGR</sequence>
<dbReference type="AlphaFoldDB" id="A0A7X0VCE2"/>
<evidence type="ECO:0000313" key="2">
    <source>
        <dbReference type="Proteomes" id="UP000523955"/>
    </source>
</evidence>
<proteinExistence type="predicted"/>
<evidence type="ECO:0000313" key="1">
    <source>
        <dbReference type="EMBL" id="MBB6628138.1"/>
    </source>
</evidence>
<protein>
    <submittedName>
        <fullName evidence="1">SRPBCC family protein</fullName>
    </submittedName>
</protein>
<dbReference type="Pfam" id="PF10604">
    <property type="entry name" value="Polyketide_cyc2"/>
    <property type="match status" value="1"/>
</dbReference>
<dbReference type="InterPro" id="IPR023393">
    <property type="entry name" value="START-like_dom_sf"/>
</dbReference>
<gene>
    <name evidence="1" type="ORF">H5V45_12485</name>
</gene>
<organism evidence="1 2">
    <name type="scientific">Nocardioides luti</name>
    <dbReference type="NCBI Taxonomy" id="2761101"/>
    <lineage>
        <taxon>Bacteria</taxon>
        <taxon>Bacillati</taxon>
        <taxon>Actinomycetota</taxon>
        <taxon>Actinomycetes</taxon>
        <taxon>Propionibacteriales</taxon>
        <taxon>Nocardioidaceae</taxon>
        <taxon>Nocardioides</taxon>
    </lineage>
</organism>
<keyword evidence="2" id="KW-1185">Reference proteome</keyword>
<dbReference type="SUPFAM" id="SSF55961">
    <property type="entry name" value="Bet v1-like"/>
    <property type="match status" value="1"/>
</dbReference>
<name>A0A7X0VCE2_9ACTN</name>
<dbReference type="Proteomes" id="UP000523955">
    <property type="component" value="Unassembled WGS sequence"/>
</dbReference>
<comment type="caution">
    <text evidence="1">The sequence shown here is derived from an EMBL/GenBank/DDBJ whole genome shotgun (WGS) entry which is preliminary data.</text>
</comment>
<dbReference type="RefSeq" id="WP_185253222.1">
    <property type="nucleotide sequence ID" value="NZ_JACKXE010000001.1"/>
</dbReference>
<accession>A0A7X0VCE2</accession>